<gene>
    <name evidence="2" type="ORF">SKAU_G00295520</name>
</gene>
<comment type="caution">
    <text evidence="2">The sequence shown here is derived from an EMBL/GenBank/DDBJ whole genome shotgun (WGS) entry which is preliminary data.</text>
</comment>
<dbReference type="EMBL" id="JAINUF010000012">
    <property type="protein sequence ID" value="KAJ8345359.1"/>
    <property type="molecule type" value="Genomic_DNA"/>
</dbReference>
<feature type="region of interest" description="Disordered" evidence="1">
    <location>
        <begin position="79"/>
        <end position="101"/>
    </location>
</feature>
<reference evidence="2" key="1">
    <citation type="journal article" date="2023" name="Science">
        <title>Genome structures resolve the early diversification of teleost fishes.</title>
        <authorList>
            <person name="Parey E."/>
            <person name="Louis A."/>
            <person name="Montfort J."/>
            <person name="Bouchez O."/>
            <person name="Roques C."/>
            <person name="Iampietro C."/>
            <person name="Lluch J."/>
            <person name="Castinel A."/>
            <person name="Donnadieu C."/>
            <person name="Desvignes T."/>
            <person name="Floi Bucao C."/>
            <person name="Jouanno E."/>
            <person name="Wen M."/>
            <person name="Mejri S."/>
            <person name="Dirks R."/>
            <person name="Jansen H."/>
            <person name="Henkel C."/>
            <person name="Chen W.J."/>
            <person name="Zahm M."/>
            <person name="Cabau C."/>
            <person name="Klopp C."/>
            <person name="Thompson A.W."/>
            <person name="Robinson-Rechavi M."/>
            <person name="Braasch I."/>
            <person name="Lecointre G."/>
            <person name="Bobe J."/>
            <person name="Postlethwait J.H."/>
            <person name="Berthelot C."/>
            <person name="Roest Crollius H."/>
            <person name="Guiguen Y."/>
        </authorList>
    </citation>
    <scope>NUCLEOTIDE SEQUENCE</scope>
    <source>
        <strain evidence="2">WJC10195</strain>
    </source>
</reference>
<protein>
    <submittedName>
        <fullName evidence="2">Uncharacterized protein</fullName>
    </submittedName>
</protein>
<keyword evidence="3" id="KW-1185">Reference proteome</keyword>
<sequence length="101" mass="11010">MGKSKKRRDKELIKEAGEDVFLFILLSRAARRGAIFYTADMTVSPVAAGHGLSSCLTDTLLPAQWTWVSAVPLLQRGRLQPPSRSTVGSSCPSKTERVPPL</sequence>
<organism evidence="2 3">
    <name type="scientific">Synaphobranchus kaupii</name>
    <name type="common">Kaup's arrowtooth eel</name>
    <dbReference type="NCBI Taxonomy" id="118154"/>
    <lineage>
        <taxon>Eukaryota</taxon>
        <taxon>Metazoa</taxon>
        <taxon>Chordata</taxon>
        <taxon>Craniata</taxon>
        <taxon>Vertebrata</taxon>
        <taxon>Euteleostomi</taxon>
        <taxon>Actinopterygii</taxon>
        <taxon>Neopterygii</taxon>
        <taxon>Teleostei</taxon>
        <taxon>Anguilliformes</taxon>
        <taxon>Synaphobranchidae</taxon>
        <taxon>Synaphobranchus</taxon>
    </lineage>
</organism>
<evidence type="ECO:0000313" key="2">
    <source>
        <dbReference type="EMBL" id="KAJ8345359.1"/>
    </source>
</evidence>
<proteinExistence type="predicted"/>
<feature type="compositionally biased region" description="Polar residues" evidence="1">
    <location>
        <begin position="82"/>
        <end position="93"/>
    </location>
</feature>
<evidence type="ECO:0000313" key="3">
    <source>
        <dbReference type="Proteomes" id="UP001152622"/>
    </source>
</evidence>
<dbReference type="AlphaFoldDB" id="A0A9Q1IMI7"/>
<name>A0A9Q1IMI7_SYNKA</name>
<dbReference type="Proteomes" id="UP001152622">
    <property type="component" value="Chromosome 12"/>
</dbReference>
<accession>A0A9Q1IMI7</accession>
<evidence type="ECO:0000256" key="1">
    <source>
        <dbReference type="SAM" id="MobiDB-lite"/>
    </source>
</evidence>